<reference evidence="1" key="1">
    <citation type="submission" date="2025-08" db="UniProtKB">
        <authorList>
            <consortium name="RefSeq"/>
        </authorList>
    </citation>
    <scope>IDENTIFICATION</scope>
</reference>
<dbReference type="PANTHER" id="PTHR23227:SF67">
    <property type="entry name" value="CRANIOFACIAL DEVELOPMENT PROTEIN 2-LIKE"/>
    <property type="match status" value="1"/>
</dbReference>
<protein>
    <recommendedName>
        <fullName evidence="2">Craniofacial development protein 2-like</fullName>
    </recommendedName>
</protein>
<accession>A0A1S4BQT2</accession>
<dbReference type="KEGG" id="nta:107810917"/>
<dbReference type="PaxDb" id="4097-A0A1S4BQT2"/>
<proteinExistence type="predicted"/>
<dbReference type="RefSeq" id="XP_016491240.1">
    <property type="nucleotide sequence ID" value="XM_016635754.1"/>
</dbReference>
<dbReference type="Gene3D" id="3.60.10.10">
    <property type="entry name" value="Endonuclease/exonuclease/phosphatase"/>
    <property type="match status" value="1"/>
</dbReference>
<dbReference type="STRING" id="4097.A0A1S4BQT2"/>
<dbReference type="OrthoDB" id="1902296at2759"/>
<dbReference type="SUPFAM" id="SSF56219">
    <property type="entry name" value="DNase I-like"/>
    <property type="match status" value="1"/>
</dbReference>
<dbReference type="InterPro" id="IPR027124">
    <property type="entry name" value="Swc5/CFDP1/2"/>
</dbReference>
<dbReference type="PANTHER" id="PTHR23227">
    <property type="entry name" value="BUCENTAUR RELATED"/>
    <property type="match status" value="1"/>
</dbReference>
<sequence length="162" mass="18565">MEVRRGNDRLMTIKLVVEGFTLNIISAYTPQAGLNEEVKRRFWENLDEMVRGILYTEKLFIGGYFNGHNGATSGGIMICMVALVLDIETEEEPNSSFSKKMEHLVTFQSSVAETQIDYLLCNESDRGLCMDCKVIPSENLSTLYRLLVIDLEIMRKRRKRAM</sequence>
<name>A0A1S4BQT2_TOBAC</name>
<dbReference type="AlphaFoldDB" id="A0A1S4BQT2"/>
<organism evidence="1">
    <name type="scientific">Nicotiana tabacum</name>
    <name type="common">Common tobacco</name>
    <dbReference type="NCBI Taxonomy" id="4097"/>
    <lineage>
        <taxon>Eukaryota</taxon>
        <taxon>Viridiplantae</taxon>
        <taxon>Streptophyta</taxon>
        <taxon>Embryophyta</taxon>
        <taxon>Tracheophyta</taxon>
        <taxon>Spermatophyta</taxon>
        <taxon>Magnoliopsida</taxon>
        <taxon>eudicotyledons</taxon>
        <taxon>Gunneridae</taxon>
        <taxon>Pentapetalae</taxon>
        <taxon>asterids</taxon>
        <taxon>lamiids</taxon>
        <taxon>Solanales</taxon>
        <taxon>Solanaceae</taxon>
        <taxon>Nicotianoideae</taxon>
        <taxon>Nicotianeae</taxon>
        <taxon>Nicotiana</taxon>
    </lineage>
</organism>
<evidence type="ECO:0008006" key="2">
    <source>
        <dbReference type="Google" id="ProtNLM"/>
    </source>
</evidence>
<evidence type="ECO:0000313" key="1">
    <source>
        <dbReference type="RefSeq" id="XP_016491240.1"/>
    </source>
</evidence>
<dbReference type="InterPro" id="IPR036691">
    <property type="entry name" value="Endo/exonu/phosph_ase_sf"/>
</dbReference>
<gene>
    <name evidence="1" type="primary">LOC107810917</name>
</gene>